<feature type="transmembrane region" description="Helical" evidence="1">
    <location>
        <begin position="18"/>
        <end position="36"/>
    </location>
</feature>
<protein>
    <submittedName>
        <fullName evidence="2">Uncharacterized protein</fullName>
    </submittedName>
</protein>
<dbReference type="RefSeq" id="WP_284379051.1">
    <property type="nucleotide sequence ID" value="NZ_BSNN01000006.1"/>
</dbReference>
<proteinExistence type="predicted"/>
<dbReference type="Proteomes" id="UP001156694">
    <property type="component" value="Unassembled WGS sequence"/>
</dbReference>
<reference evidence="3" key="1">
    <citation type="journal article" date="2019" name="Int. J. Syst. Evol. Microbiol.">
        <title>The Global Catalogue of Microorganisms (GCM) 10K type strain sequencing project: providing services to taxonomists for standard genome sequencing and annotation.</title>
        <authorList>
            <consortium name="The Broad Institute Genomics Platform"/>
            <consortium name="The Broad Institute Genome Sequencing Center for Infectious Disease"/>
            <person name="Wu L."/>
            <person name="Ma J."/>
        </authorList>
    </citation>
    <scope>NUCLEOTIDE SEQUENCE [LARGE SCALE GENOMIC DNA]</scope>
    <source>
        <strain evidence="3">NBRC 110140</strain>
    </source>
</reference>
<feature type="transmembrane region" description="Helical" evidence="1">
    <location>
        <begin position="42"/>
        <end position="62"/>
    </location>
</feature>
<comment type="caution">
    <text evidence="2">The sequence shown here is derived from an EMBL/GenBank/DDBJ whole genome shotgun (WGS) entry which is preliminary data.</text>
</comment>
<sequence>MSFIRPELRDSFMKWRELIVILPLLILALYLVWNAIALGGRVLVVIYALVAVISLFGTYWAYRRGHMRVLGAAFGHVEIDERQIIYFLNGEGWPVSINDLVDVQIARTDQNGAPDKVFWQFKDRAGTRVVIPASATGADRLVDALSALNGVDYPMVIQAMNSEVDAVFTIWRNSE</sequence>
<keyword evidence="3" id="KW-1185">Reference proteome</keyword>
<organism evidence="2 3">
    <name type="scientific">Amylibacter marinus</name>
    <dbReference type="NCBI Taxonomy" id="1475483"/>
    <lineage>
        <taxon>Bacteria</taxon>
        <taxon>Pseudomonadati</taxon>
        <taxon>Pseudomonadota</taxon>
        <taxon>Alphaproteobacteria</taxon>
        <taxon>Rhodobacterales</taxon>
        <taxon>Paracoccaceae</taxon>
        <taxon>Amylibacter</taxon>
    </lineage>
</organism>
<evidence type="ECO:0000313" key="3">
    <source>
        <dbReference type="Proteomes" id="UP001156694"/>
    </source>
</evidence>
<accession>A0ABQ5VWW6</accession>
<evidence type="ECO:0000313" key="2">
    <source>
        <dbReference type="EMBL" id="GLQ35915.1"/>
    </source>
</evidence>
<name>A0ABQ5VWW6_9RHOB</name>
<gene>
    <name evidence="2" type="ORF">GCM10007939_21990</name>
</gene>
<evidence type="ECO:0000256" key="1">
    <source>
        <dbReference type="SAM" id="Phobius"/>
    </source>
</evidence>
<keyword evidence="1" id="KW-0812">Transmembrane</keyword>
<keyword evidence="1" id="KW-1133">Transmembrane helix</keyword>
<dbReference type="EMBL" id="BSNN01000006">
    <property type="protein sequence ID" value="GLQ35915.1"/>
    <property type="molecule type" value="Genomic_DNA"/>
</dbReference>
<keyword evidence="1" id="KW-0472">Membrane</keyword>